<keyword evidence="2 4" id="KW-0863">Zinc-finger</keyword>
<keyword evidence="3" id="KW-0862">Zinc</keyword>
<gene>
    <name evidence="6" type="ORF">LSH36_733g01043</name>
</gene>
<evidence type="ECO:0000313" key="7">
    <source>
        <dbReference type="Proteomes" id="UP001208570"/>
    </source>
</evidence>
<evidence type="ECO:0000313" key="6">
    <source>
        <dbReference type="EMBL" id="KAK2144761.1"/>
    </source>
</evidence>
<dbReference type="InterPro" id="IPR011011">
    <property type="entry name" value="Znf_FYVE_PHD"/>
</dbReference>
<proteinExistence type="predicted"/>
<dbReference type="InterPro" id="IPR000306">
    <property type="entry name" value="Znf_FYVE"/>
</dbReference>
<protein>
    <recommendedName>
        <fullName evidence="5">FYVE-type domain-containing protein</fullName>
    </recommendedName>
</protein>
<dbReference type="PANTHER" id="PTHR46603:SF1">
    <property type="entry name" value="ABSCISSION_NOCUT CHECKPOINT REGULATOR"/>
    <property type="match status" value="1"/>
</dbReference>
<dbReference type="GO" id="GO:0030496">
    <property type="term" value="C:midbody"/>
    <property type="evidence" value="ECO:0007669"/>
    <property type="project" value="TreeGrafter"/>
</dbReference>
<dbReference type="Gene3D" id="3.30.40.10">
    <property type="entry name" value="Zinc/RING finger domain, C3HC4 (zinc finger)"/>
    <property type="match status" value="1"/>
</dbReference>
<evidence type="ECO:0000256" key="2">
    <source>
        <dbReference type="ARBA" id="ARBA00022771"/>
    </source>
</evidence>
<dbReference type="InterPro" id="IPR013083">
    <property type="entry name" value="Znf_RING/FYVE/PHD"/>
</dbReference>
<evidence type="ECO:0000256" key="1">
    <source>
        <dbReference type="ARBA" id="ARBA00022723"/>
    </source>
</evidence>
<evidence type="ECO:0000256" key="3">
    <source>
        <dbReference type="ARBA" id="ARBA00022833"/>
    </source>
</evidence>
<keyword evidence="7" id="KW-1185">Reference proteome</keyword>
<dbReference type="PANTHER" id="PTHR46603">
    <property type="entry name" value="ABSCISSION/NOCUT CHECKPOINT REGULATOR"/>
    <property type="match status" value="1"/>
</dbReference>
<sequence length="322" mass="36927">MSCYSCGSAFGLFKKEFGCKNCGYAFCKDCLTKKAEIPKLKNEKHKVCLKCYNILTGQVQPENKNVKYSPPEALRKRLAKLEQKAHSPERFRAKPSPAECKIMNTTGMSKEDIAIAVRLQKLKESRKQKHRTEAQQVEDLLLEICEEVDIDSHQINYAEDVGNRLDRLRALHDTPAELQNNLNSPDTKHEAHYTKNIPDIDNDYNSASGENVDWSEMNHLIREVATELEVDAARAIQGLKQDKDLWNRLAKLREKKETKIENLDEHPNCGICGSPENEEEQEEEACKNIIREGKLSLDTEAWYSLKLTACIFLVENTEIPWY</sequence>
<feature type="domain" description="FYVE-type" evidence="5">
    <location>
        <begin position="1"/>
        <end position="56"/>
    </location>
</feature>
<dbReference type="EMBL" id="JAODUP010000733">
    <property type="protein sequence ID" value="KAK2144761.1"/>
    <property type="molecule type" value="Genomic_DNA"/>
</dbReference>
<dbReference type="CDD" id="cd15749">
    <property type="entry name" value="FYVE_ZFY19"/>
    <property type="match status" value="1"/>
</dbReference>
<dbReference type="Pfam" id="PF01363">
    <property type="entry name" value="FYVE"/>
    <property type="match status" value="1"/>
</dbReference>
<dbReference type="GO" id="GO:0044878">
    <property type="term" value="P:mitotic cytokinesis checkpoint signaling"/>
    <property type="evidence" value="ECO:0007669"/>
    <property type="project" value="TreeGrafter"/>
</dbReference>
<organism evidence="6 7">
    <name type="scientific">Paralvinella palmiformis</name>
    <dbReference type="NCBI Taxonomy" id="53620"/>
    <lineage>
        <taxon>Eukaryota</taxon>
        <taxon>Metazoa</taxon>
        <taxon>Spiralia</taxon>
        <taxon>Lophotrochozoa</taxon>
        <taxon>Annelida</taxon>
        <taxon>Polychaeta</taxon>
        <taxon>Sedentaria</taxon>
        <taxon>Canalipalpata</taxon>
        <taxon>Terebellida</taxon>
        <taxon>Terebelliformia</taxon>
        <taxon>Alvinellidae</taxon>
        <taxon>Paralvinella</taxon>
    </lineage>
</organism>
<evidence type="ECO:0000259" key="5">
    <source>
        <dbReference type="PROSITE" id="PS50178"/>
    </source>
</evidence>
<dbReference type="GO" id="GO:0005813">
    <property type="term" value="C:centrosome"/>
    <property type="evidence" value="ECO:0007669"/>
    <property type="project" value="TreeGrafter"/>
</dbReference>
<dbReference type="GO" id="GO:0009838">
    <property type="term" value="P:abscission"/>
    <property type="evidence" value="ECO:0007669"/>
    <property type="project" value="TreeGrafter"/>
</dbReference>
<dbReference type="GO" id="GO:0032154">
    <property type="term" value="C:cleavage furrow"/>
    <property type="evidence" value="ECO:0007669"/>
    <property type="project" value="TreeGrafter"/>
</dbReference>
<dbReference type="SMART" id="SM00064">
    <property type="entry name" value="FYVE"/>
    <property type="match status" value="1"/>
</dbReference>
<evidence type="ECO:0000256" key="4">
    <source>
        <dbReference type="PROSITE-ProRule" id="PRU00091"/>
    </source>
</evidence>
<reference evidence="6" key="1">
    <citation type="journal article" date="2023" name="Mol. Biol. Evol.">
        <title>Third-Generation Sequencing Reveals the Adaptive Role of the Epigenome in Three Deep-Sea Polychaetes.</title>
        <authorList>
            <person name="Perez M."/>
            <person name="Aroh O."/>
            <person name="Sun Y."/>
            <person name="Lan Y."/>
            <person name="Juniper S.K."/>
            <person name="Young C.R."/>
            <person name="Angers B."/>
            <person name="Qian P.Y."/>
        </authorList>
    </citation>
    <scope>NUCLEOTIDE SEQUENCE</scope>
    <source>
        <strain evidence="6">P08H-3</strain>
    </source>
</reference>
<name>A0AAD9MUX4_9ANNE</name>
<dbReference type="AlphaFoldDB" id="A0AAD9MUX4"/>
<keyword evidence="1" id="KW-0479">Metal-binding</keyword>
<comment type="caution">
    <text evidence="6">The sequence shown here is derived from an EMBL/GenBank/DDBJ whole genome shotgun (WGS) entry which is preliminary data.</text>
</comment>
<dbReference type="PROSITE" id="PS50178">
    <property type="entry name" value="ZF_FYVE"/>
    <property type="match status" value="1"/>
</dbReference>
<dbReference type="GO" id="GO:0008270">
    <property type="term" value="F:zinc ion binding"/>
    <property type="evidence" value="ECO:0007669"/>
    <property type="project" value="UniProtKB-KW"/>
</dbReference>
<accession>A0AAD9MUX4</accession>
<dbReference type="Proteomes" id="UP001208570">
    <property type="component" value="Unassembled WGS sequence"/>
</dbReference>
<dbReference type="InterPro" id="IPR017455">
    <property type="entry name" value="Znf_FYVE-rel"/>
</dbReference>
<dbReference type="SUPFAM" id="SSF57903">
    <property type="entry name" value="FYVE/PHD zinc finger"/>
    <property type="match status" value="1"/>
</dbReference>
<dbReference type="GO" id="GO:0032266">
    <property type="term" value="F:phosphatidylinositol-3-phosphate binding"/>
    <property type="evidence" value="ECO:0007669"/>
    <property type="project" value="TreeGrafter"/>
</dbReference>